<comment type="catalytic activity">
    <reaction evidence="7 8">
        <text>L-threonylcarbamoyladenylate + adenosine(37) in tRNA = N(6)-L-threonylcarbamoyladenosine(37) in tRNA + AMP + H(+)</text>
        <dbReference type="Rhea" id="RHEA:37059"/>
        <dbReference type="Rhea" id="RHEA-COMP:10162"/>
        <dbReference type="Rhea" id="RHEA-COMP:10163"/>
        <dbReference type="ChEBI" id="CHEBI:15378"/>
        <dbReference type="ChEBI" id="CHEBI:73682"/>
        <dbReference type="ChEBI" id="CHEBI:74411"/>
        <dbReference type="ChEBI" id="CHEBI:74418"/>
        <dbReference type="ChEBI" id="CHEBI:456215"/>
        <dbReference type="EC" id="2.3.1.234"/>
    </reaction>
</comment>
<feature type="binding site" evidence="8">
    <location>
        <position position="298"/>
    </location>
    <ligand>
        <name>Fe cation</name>
        <dbReference type="ChEBI" id="CHEBI:24875"/>
    </ligand>
</feature>
<evidence type="ECO:0000259" key="9">
    <source>
        <dbReference type="Pfam" id="PF00814"/>
    </source>
</evidence>
<feature type="domain" description="Gcp-like" evidence="9">
    <location>
        <begin position="24"/>
        <end position="305"/>
    </location>
</feature>
<dbReference type="AlphaFoldDB" id="A0A9D1Q497"/>
<feature type="binding site" evidence="8">
    <location>
        <position position="115"/>
    </location>
    <ligand>
        <name>Fe cation</name>
        <dbReference type="ChEBI" id="CHEBI:24875"/>
    </ligand>
</feature>
<dbReference type="Proteomes" id="UP000823934">
    <property type="component" value="Unassembled WGS sequence"/>
</dbReference>
<name>A0A9D1Q497_9GAMM</name>
<accession>A0A9D1Q497</accession>
<feature type="binding site" evidence="8">
    <location>
        <begin position="134"/>
        <end position="138"/>
    </location>
    <ligand>
        <name>substrate</name>
    </ligand>
</feature>
<gene>
    <name evidence="8 10" type="primary">tsaD</name>
    <name evidence="10" type="ORF">H9889_03220</name>
</gene>
<dbReference type="FunFam" id="3.30.420.40:FF:000012">
    <property type="entry name" value="tRNA N6-adenosine threonylcarbamoyltransferase"/>
    <property type="match status" value="1"/>
</dbReference>
<dbReference type="InterPro" id="IPR017861">
    <property type="entry name" value="KAE1/TsaD"/>
</dbReference>
<comment type="function">
    <text evidence="8">Required for the formation of a threonylcarbamoyl group on adenosine at position 37 (t(6)A37) in tRNAs that read codons beginning with adenine. Is involved in the transfer of the threonylcarbamoyl moiety of threonylcarbamoyl-AMP (TC-AMP) to the N6 group of A37, together with TsaE and TsaB. TsaD likely plays a direct catalytic role in this reaction.</text>
</comment>
<keyword evidence="2 8" id="KW-0808">Transferase</keyword>
<comment type="similarity">
    <text evidence="8">Belongs to the KAE1 / TsaD family.</text>
</comment>
<dbReference type="CDD" id="cd24133">
    <property type="entry name" value="ASKHA_NBD_TsaD_bac"/>
    <property type="match status" value="1"/>
</dbReference>
<dbReference type="Pfam" id="PF00814">
    <property type="entry name" value="TsaD"/>
    <property type="match status" value="1"/>
</dbReference>
<feature type="binding site" evidence="8">
    <location>
        <position position="111"/>
    </location>
    <ligand>
        <name>Fe cation</name>
        <dbReference type="ChEBI" id="CHEBI:24875"/>
    </ligand>
</feature>
<evidence type="ECO:0000313" key="10">
    <source>
        <dbReference type="EMBL" id="HIW06322.1"/>
    </source>
</evidence>
<dbReference type="InterPro" id="IPR043129">
    <property type="entry name" value="ATPase_NBD"/>
</dbReference>
<evidence type="ECO:0000256" key="8">
    <source>
        <dbReference type="HAMAP-Rule" id="MF_01445"/>
    </source>
</evidence>
<evidence type="ECO:0000256" key="5">
    <source>
        <dbReference type="ARBA" id="ARBA00023004"/>
    </source>
</evidence>
<proteinExistence type="inferred from homology"/>
<dbReference type="InterPro" id="IPR000905">
    <property type="entry name" value="Gcp-like_dom"/>
</dbReference>
<dbReference type="GO" id="GO:0005506">
    <property type="term" value="F:iron ion binding"/>
    <property type="evidence" value="ECO:0007669"/>
    <property type="project" value="UniProtKB-UniRule"/>
</dbReference>
<evidence type="ECO:0000256" key="2">
    <source>
        <dbReference type="ARBA" id="ARBA00022679"/>
    </source>
</evidence>
<comment type="caution">
    <text evidence="8">Lacks conserved residue(s) required for the propagation of feature annotation.</text>
</comment>
<dbReference type="GO" id="GO:0002949">
    <property type="term" value="P:tRNA threonylcarbamoyladenosine modification"/>
    <property type="evidence" value="ECO:0007669"/>
    <property type="project" value="UniProtKB-UniRule"/>
</dbReference>
<dbReference type="NCBIfam" id="TIGR03723">
    <property type="entry name" value="T6A_TsaD_YgjD"/>
    <property type="match status" value="1"/>
</dbReference>
<dbReference type="GO" id="GO:0061711">
    <property type="term" value="F:tRNA N(6)-L-threonylcarbamoyladenine synthase activity"/>
    <property type="evidence" value="ECO:0007669"/>
    <property type="project" value="UniProtKB-EC"/>
</dbReference>
<keyword evidence="4 8" id="KW-0479">Metal-binding</keyword>
<keyword evidence="1 8" id="KW-0963">Cytoplasm</keyword>
<feature type="binding site" evidence="8">
    <location>
        <position position="180"/>
    </location>
    <ligand>
        <name>substrate</name>
    </ligand>
</feature>
<evidence type="ECO:0000256" key="6">
    <source>
        <dbReference type="ARBA" id="ARBA00023315"/>
    </source>
</evidence>
<dbReference type="SUPFAM" id="SSF53067">
    <property type="entry name" value="Actin-like ATPase domain"/>
    <property type="match status" value="2"/>
</dbReference>
<feature type="binding site" evidence="8">
    <location>
        <position position="270"/>
    </location>
    <ligand>
        <name>substrate</name>
    </ligand>
</feature>
<comment type="subcellular location">
    <subcellularLocation>
        <location evidence="8">Cytoplasm</location>
    </subcellularLocation>
</comment>
<dbReference type="EC" id="2.3.1.234" evidence="8"/>
<protein>
    <recommendedName>
        <fullName evidence="8">tRNA N6-adenosine threonylcarbamoyltransferase</fullName>
        <ecNumber evidence="8">2.3.1.234</ecNumber>
    </recommendedName>
    <alternativeName>
        <fullName evidence="8">N6-L-threonylcarbamoyladenine synthase</fullName>
        <shortName evidence="8">t(6)A synthase</shortName>
    </alternativeName>
    <alternativeName>
        <fullName evidence="8">t(6)A37 threonylcarbamoyladenosine biosynthesis protein TsaD</fullName>
    </alternativeName>
    <alternativeName>
        <fullName evidence="8">tRNA threonylcarbamoyladenosine biosynthesis protein TsaD</fullName>
    </alternativeName>
</protein>
<dbReference type="PANTHER" id="PTHR11735:SF6">
    <property type="entry name" value="TRNA N6-ADENOSINE THREONYLCARBAMOYLTRANSFERASE, MITOCHONDRIAL"/>
    <property type="match status" value="1"/>
</dbReference>
<keyword evidence="3 8" id="KW-0819">tRNA processing</keyword>
<dbReference type="EMBL" id="DXHP01000071">
    <property type="protein sequence ID" value="HIW06322.1"/>
    <property type="molecule type" value="Genomic_DNA"/>
</dbReference>
<keyword evidence="5 8" id="KW-0408">Iron</keyword>
<feature type="binding site" evidence="8">
    <location>
        <position position="167"/>
    </location>
    <ligand>
        <name>substrate</name>
    </ligand>
</feature>
<reference evidence="10" key="2">
    <citation type="submission" date="2021-04" db="EMBL/GenBank/DDBJ databases">
        <authorList>
            <person name="Gilroy R."/>
        </authorList>
    </citation>
    <scope>NUCLEOTIDE SEQUENCE</scope>
    <source>
        <strain evidence="10">CHK160-9182</strain>
    </source>
</reference>
<keyword evidence="6 8" id="KW-0012">Acyltransferase</keyword>
<evidence type="ECO:0000256" key="3">
    <source>
        <dbReference type="ARBA" id="ARBA00022694"/>
    </source>
</evidence>
<dbReference type="InterPro" id="IPR022450">
    <property type="entry name" value="TsaD"/>
</dbReference>
<dbReference type="Gene3D" id="3.30.420.40">
    <property type="match status" value="2"/>
</dbReference>
<evidence type="ECO:0000313" key="11">
    <source>
        <dbReference type="Proteomes" id="UP000823934"/>
    </source>
</evidence>
<comment type="caution">
    <text evidence="10">The sequence shown here is derived from an EMBL/GenBank/DDBJ whole genome shotgun (WGS) entry which is preliminary data.</text>
</comment>
<dbReference type="FunFam" id="3.30.420.40:FF:000040">
    <property type="entry name" value="tRNA N6-adenosine threonylcarbamoyltransferase"/>
    <property type="match status" value="1"/>
</dbReference>
<dbReference type="PANTHER" id="PTHR11735">
    <property type="entry name" value="TRNA N6-ADENOSINE THREONYLCARBAMOYLTRANSFERASE"/>
    <property type="match status" value="1"/>
</dbReference>
<evidence type="ECO:0000256" key="4">
    <source>
        <dbReference type="ARBA" id="ARBA00022723"/>
    </source>
</evidence>
<comment type="cofactor">
    <cofactor evidence="8">
        <name>Fe(2+)</name>
        <dbReference type="ChEBI" id="CHEBI:29033"/>
    </cofactor>
    <text evidence="8">Binds 1 Fe(2+) ion per subunit.</text>
</comment>
<evidence type="ECO:0000256" key="1">
    <source>
        <dbReference type="ARBA" id="ARBA00022490"/>
    </source>
</evidence>
<reference evidence="10" key="1">
    <citation type="journal article" date="2021" name="PeerJ">
        <title>Extensive microbial diversity within the chicken gut microbiome revealed by metagenomics and culture.</title>
        <authorList>
            <person name="Gilroy R."/>
            <person name="Ravi A."/>
            <person name="Getino M."/>
            <person name="Pursley I."/>
            <person name="Horton D.L."/>
            <person name="Alikhan N.F."/>
            <person name="Baker D."/>
            <person name="Gharbi K."/>
            <person name="Hall N."/>
            <person name="Watson M."/>
            <person name="Adriaenssens E.M."/>
            <person name="Foster-Nyarko E."/>
            <person name="Jarju S."/>
            <person name="Secka A."/>
            <person name="Antonio M."/>
            <person name="Oren A."/>
            <person name="Chaudhuri R.R."/>
            <person name="La Ragione R."/>
            <person name="Hildebrand F."/>
            <person name="Pallen M.J."/>
        </authorList>
    </citation>
    <scope>NUCLEOTIDE SEQUENCE</scope>
    <source>
        <strain evidence="10">CHK160-9182</strain>
    </source>
</reference>
<dbReference type="PRINTS" id="PR00789">
    <property type="entry name" value="OSIALOPTASE"/>
</dbReference>
<dbReference type="GO" id="GO:0005737">
    <property type="term" value="C:cytoplasm"/>
    <property type="evidence" value="ECO:0007669"/>
    <property type="project" value="UniProtKB-SubCell"/>
</dbReference>
<dbReference type="NCBIfam" id="TIGR00329">
    <property type="entry name" value="gcp_kae1"/>
    <property type="match status" value="1"/>
</dbReference>
<evidence type="ECO:0000256" key="7">
    <source>
        <dbReference type="ARBA" id="ARBA00048117"/>
    </source>
</evidence>
<organism evidence="10 11">
    <name type="scientific">Candidatus Ignatzschineria merdigallinarum</name>
    <dbReference type="NCBI Taxonomy" id="2838621"/>
    <lineage>
        <taxon>Bacteria</taxon>
        <taxon>Pseudomonadati</taxon>
        <taxon>Pseudomonadota</taxon>
        <taxon>Gammaproteobacteria</taxon>
        <taxon>Cardiobacteriales</taxon>
        <taxon>Ignatzschineriaceae</taxon>
        <taxon>Ignatzschineria</taxon>
    </lineage>
</organism>
<sequence length="339" mass="36498">MIVLGIESSCDETGVAIYCGDKGLLAHQLYSQIALHAQYGGVVPELASRDHIRKLPLLVNAAVEEAGINFSDLEGIAFTRGPGLIGALMVAATYSQGLGLALNIPILGVNHMEAHLMAVMLEEDKPSYPFVTLLVSGGHTQLVLVKAFGDYELLGESLDDAVGEAFDKTAKIMGLPYPGGPELARLAEAGDASKYEFPRPMLNRPGLEFSFSGIKTKALLTIENSEKDDYPDIAAGFQEALIDTLIQKSLRALKQTGATSLVVSGGVGANKHLRAELKRLSGSLSFNVYFPRSEFCTDNGAMVAYLGYERLSRGEVSESVKLKARWPIDQVSQYSERQG</sequence>
<dbReference type="HAMAP" id="MF_01445">
    <property type="entry name" value="TsaD"/>
    <property type="match status" value="1"/>
</dbReference>